<evidence type="ECO:0008006" key="4">
    <source>
        <dbReference type="Google" id="ProtNLM"/>
    </source>
</evidence>
<dbReference type="Proteomes" id="UP000198670">
    <property type="component" value="Unassembled WGS sequence"/>
</dbReference>
<keyword evidence="1" id="KW-0175">Coiled coil</keyword>
<evidence type="ECO:0000313" key="3">
    <source>
        <dbReference type="Proteomes" id="UP000198670"/>
    </source>
</evidence>
<dbReference type="EMBL" id="FOQO01000002">
    <property type="protein sequence ID" value="SFI12915.1"/>
    <property type="molecule type" value="Genomic_DNA"/>
</dbReference>
<evidence type="ECO:0000256" key="1">
    <source>
        <dbReference type="SAM" id="Coils"/>
    </source>
</evidence>
<gene>
    <name evidence="2" type="ORF">SAMN05444682_102424</name>
</gene>
<protein>
    <recommendedName>
        <fullName evidence="4">Peptidase family M48</fullName>
    </recommendedName>
</protein>
<dbReference type="AlphaFoldDB" id="A0A1I3FNU1"/>
<proteinExistence type="predicted"/>
<evidence type="ECO:0000313" key="2">
    <source>
        <dbReference type="EMBL" id="SFI12915.1"/>
    </source>
</evidence>
<feature type="coiled-coil region" evidence="1">
    <location>
        <begin position="202"/>
        <end position="231"/>
    </location>
</feature>
<name>A0A1I3FNU1_9SPHI</name>
<dbReference type="STRING" id="1477437.SAMN05444682_102424"/>
<accession>A0A1I3FNU1</accession>
<reference evidence="2 3" key="1">
    <citation type="submission" date="2016-10" db="EMBL/GenBank/DDBJ databases">
        <authorList>
            <person name="de Groot N.N."/>
        </authorList>
    </citation>
    <scope>NUCLEOTIDE SEQUENCE [LARGE SCALE GENOMIC DNA]</scope>
    <source>
        <strain evidence="2 3">RK1</strain>
    </source>
</reference>
<sequence length="240" mass="27577">MNIFLLALFSTPFVQQDSTEKKLLDYKCNKEIPAVIEKQTLIALSHYPELKNTRIRFTFSRKLKRSVMAARPVVASLLRKREKRVYDVLINPVFKLEHSFETIRQIPDSVMIGWIGHELGHIMDYEKRSTWGLLGFGVSYGVSKKYIRKAERIADRFAVEHGLGEHLVATKSFILDHTELPEAYQEKIATLYLSPDDIVELVAELETERDEDKKEKLLLEEENIVNEAESELNGGQPSAS</sequence>
<keyword evidence="3" id="KW-1185">Reference proteome</keyword>
<organism evidence="2 3">
    <name type="scientific">Parapedobacter indicus</name>
    <dbReference type="NCBI Taxonomy" id="1477437"/>
    <lineage>
        <taxon>Bacteria</taxon>
        <taxon>Pseudomonadati</taxon>
        <taxon>Bacteroidota</taxon>
        <taxon>Sphingobacteriia</taxon>
        <taxon>Sphingobacteriales</taxon>
        <taxon>Sphingobacteriaceae</taxon>
        <taxon>Parapedobacter</taxon>
    </lineage>
</organism>